<keyword evidence="1" id="KW-0805">Transcription regulation</keyword>
<name>A0A1I4X6P0_9FLAO</name>
<dbReference type="AlphaFoldDB" id="A0A1I4X6P0"/>
<evidence type="ECO:0000256" key="3">
    <source>
        <dbReference type="ARBA" id="ARBA00023163"/>
    </source>
</evidence>
<evidence type="ECO:0000313" key="5">
    <source>
        <dbReference type="EMBL" id="SFN21173.1"/>
    </source>
</evidence>
<protein>
    <submittedName>
        <fullName evidence="5">AraC-type DNA-binding protein</fullName>
    </submittedName>
</protein>
<dbReference type="PANTHER" id="PTHR43280">
    <property type="entry name" value="ARAC-FAMILY TRANSCRIPTIONAL REGULATOR"/>
    <property type="match status" value="1"/>
</dbReference>
<feature type="domain" description="HTH araC/xylS-type" evidence="4">
    <location>
        <begin position="187"/>
        <end position="285"/>
    </location>
</feature>
<organism evidence="5 6">
    <name type="scientific">Paenimyroides ummariense</name>
    <dbReference type="NCBI Taxonomy" id="913024"/>
    <lineage>
        <taxon>Bacteria</taxon>
        <taxon>Pseudomonadati</taxon>
        <taxon>Bacteroidota</taxon>
        <taxon>Flavobacteriia</taxon>
        <taxon>Flavobacteriales</taxon>
        <taxon>Flavobacteriaceae</taxon>
        <taxon>Paenimyroides</taxon>
    </lineage>
</organism>
<dbReference type="OrthoDB" id="632644at2"/>
<sequence length="288" mass="33473">MDIKWMTLLSLQKTFAELGSDEHYIYMPTNKLEYYPTEPYRSHYYGIGLIKKGEIEFYTDLTKHRITGPALIFTGTSSIKRWNTALSPCEMESILFSEEFLQEKLIESDIIRAFALFSNNGGYALQIEDKDYMVFKQLFEVVSSRSSSASPYHKEVVRGIIYSMINEIGHLYRKFPSQELHNNLLVSKFKEAIFRHYKKSRSVSFYADMLNVHPKHLSQTVSSVTGMPASEWIHHIVVLEAKILLQNKELNISEVAYMLNFSDQSTFGKYFKKYVGISPVSYRKKLFP</sequence>
<accession>A0A1I4X6P0</accession>
<dbReference type="RefSeq" id="WP_091518464.1">
    <property type="nucleotide sequence ID" value="NZ_FOVI01000002.1"/>
</dbReference>
<evidence type="ECO:0000256" key="1">
    <source>
        <dbReference type="ARBA" id="ARBA00023015"/>
    </source>
</evidence>
<gene>
    <name evidence="5" type="ORF">SAMN05421741_102129</name>
</gene>
<keyword evidence="6" id="KW-1185">Reference proteome</keyword>
<evidence type="ECO:0000313" key="6">
    <source>
        <dbReference type="Proteomes" id="UP000199036"/>
    </source>
</evidence>
<keyword evidence="3" id="KW-0804">Transcription</keyword>
<dbReference type="GO" id="GO:0003700">
    <property type="term" value="F:DNA-binding transcription factor activity"/>
    <property type="evidence" value="ECO:0007669"/>
    <property type="project" value="InterPro"/>
</dbReference>
<dbReference type="PANTHER" id="PTHR43280:SF32">
    <property type="entry name" value="TRANSCRIPTIONAL REGULATORY PROTEIN"/>
    <property type="match status" value="1"/>
</dbReference>
<dbReference type="PROSITE" id="PS01124">
    <property type="entry name" value="HTH_ARAC_FAMILY_2"/>
    <property type="match status" value="1"/>
</dbReference>
<dbReference type="EMBL" id="FOVI01000002">
    <property type="protein sequence ID" value="SFN21173.1"/>
    <property type="molecule type" value="Genomic_DNA"/>
</dbReference>
<dbReference type="Pfam" id="PF12833">
    <property type="entry name" value="HTH_18"/>
    <property type="match status" value="1"/>
</dbReference>
<keyword evidence="2 5" id="KW-0238">DNA-binding</keyword>
<dbReference type="InterPro" id="IPR020449">
    <property type="entry name" value="Tscrpt_reg_AraC-type_HTH"/>
</dbReference>
<dbReference type="Gene3D" id="1.10.10.60">
    <property type="entry name" value="Homeodomain-like"/>
    <property type="match status" value="1"/>
</dbReference>
<dbReference type="STRING" id="913024.SAMN05421741_102129"/>
<reference evidence="6" key="1">
    <citation type="submission" date="2016-10" db="EMBL/GenBank/DDBJ databases">
        <authorList>
            <person name="Varghese N."/>
            <person name="Submissions S."/>
        </authorList>
    </citation>
    <scope>NUCLEOTIDE SEQUENCE [LARGE SCALE GENOMIC DNA]</scope>
    <source>
        <strain evidence="6">DS-12</strain>
    </source>
</reference>
<evidence type="ECO:0000259" key="4">
    <source>
        <dbReference type="PROSITE" id="PS01124"/>
    </source>
</evidence>
<dbReference type="Proteomes" id="UP000199036">
    <property type="component" value="Unassembled WGS sequence"/>
</dbReference>
<evidence type="ECO:0000256" key="2">
    <source>
        <dbReference type="ARBA" id="ARBA00023125"/>
    </source>
</evidence>
<proteinExistence type="predicted"/>
<dbReference type="InterPro" id="IPR018060">
    <property type="entry name" value="HTH_AraC"/>
</dbReference>
<dbReference type="PRINTS" id="PR00032">
    <property type="entry name" value="HTHARAC"/>
</dbReference>
<dbReference type="GO" id="GO:0043565">
    <property type="term" value="F:sequence-specific DNA binding"/>
    <property type="evidence" value="ECO:0007669"/>
    <property type="project" value="InterPro"/>
</dbReference>
<dbReference type="InterPro" id="IPR009057">
    <property type="entry name" value="Homeodomain-like_sf"/>
</dbReference>
<dbReference type="SMART" id="SM00342">
    <property type="entry name" value="HTH_ARAC"/>
    <property type="match status" value="1"/>
</dbReference>
<dbReference type="SUPFAM" id="SSF46689">
    <property type="entry name" value="Homeodomain-like"/>
    <property type="match status" value="1"/>
</dbReference>